<accession>A0AAN7G298</accession>
<name>A0AAN7G298_QUERU</name>
<keyword evidence="3" id="KW-1185">Reference proteome</keyword>
<dbReference type="Gene3D" id="1.25.40.470">
    <property type="match status" value="1"/>
</dbReference>
<sequence length="138" mass="15249">MLMEAVIGLRVGSQLDMAEECLKHVRDLSGLLLLYSSLGDAEGITQLASLAKDLDYKFELAIQLGRLEVAKISPYPFALPQATVGLHHPAIPSPGHNSMFYFDVGVVYSDRCIMGQVVAWVWIHCGRWVWIMEIGGFG</sequence>
<dbReference type="EMBL" id="JAXUIC010000002">
    <property type="protein sequence ID" value="KAK4600709.1"/>
    <property type="molecule type" value="Genomic_DNA"/>
</dbReference>
<dbReference type="AlphaFoldDB" id="A0AAN7G298"/>
<proteinExistence type="predicted"/>
<protein>
    <recommendedName>
        <fullName evidence="1">COPA/B TPR domain-containing protein</fullName>
    </recommendedName>
</protein>
<reference evidence="2 3" key="1">
    <citation type="journal article" date="2023" name="G3 (Bethesda)">
        <title>A haplotype-resolved chromosome-scale genome for Quercus rubra L. provides insights into the genetics of adaptive traits for red oak species.</title>
        <authorList>
            <person name="Kapoor B."/>
            <person name="Jenkins J."/>
            <person name="Schmutz J."/>
            <person name="Zhebentyayeva T."/>
            <person name="Kuelheim C."/>
            <person name="Coggeshall M."/>
            <person name="Heim C."/>
            <person name="Lasky J.R."/>
            <person name="Leites L."/>
            <person name="Islam-Faridi N."/>
            <person name="Romero-Severson J."/>
            <person name="DeLeo V.L."/>
            <person name="Lucas S.M."/>
            <person name="Lazic D."/>
            <person name="Gailing O."/>
            <person name="Carlson J."/>
            <person name="Staton M."/>
        </authorList>
    </citation>
    <scope>NUCLEOTIDE SEQUENCE [LARGE SCALE GENOMIC DNA]</scope>
    <source>
        <strain evidence="2">Pseudo-F2</strain>
    </source>
</reference>
<comment type="caution">
    <text evidence="2">The sequence shown here is derived from an EMBL/GenBank/DDBJ whole genome shotgun (WGS) entry which is preliminary data.</text>
</comment>
<dbReference type="Proteomes" id="UP001324115">
    <property type="component" value="Unassembled WGS sequence"/>
</dbReference>
<evidence type="ECO:0000313" key="3">
    <source>
        <dbReference type="Proteomes" id="UP001324115"/>
    </source>
</evidence>
<gene>
    <name evidence="2" type="ORF">RGQ29_010375</name>
</gene>
<dbReference type="Pfam" id="PF23953">
    <property type="entry name" value="TPR_COPA_B"/>
    <property type="match status" value="1"/>
</dbReference>
<dbReference type="InterPro" id="IPR056176">
    <property type="entry name" value="TPR_COPA_B"/>
</dbReference>
<evidence type="ECO:0000313" key="2">
    <source>
        <dbReference type="EMBL" id="KAK4600709.1"/>
    </source>
</evidence>
<feature type="domain" description="COPA/B TPR" evidence="1">
    <location>
        <begin position="13"/>
        <end position="52"/>
    </location>
</feature>
<organism evidence="2 3">
    <name type="scientific">Quercus rubra</name>
    <name type="common">Northern red oak</name>
    <name type="synonym">Quercus borealis</name>
    <dbReference type="NCBI Taxonomy" id="3512"/>
    <lineage>
        <taxon>Eukaryota</taxon>
        <taxon>Viridiplantae</taxon>
        <taxon>Streptophyta</taxon>
        <taxon>Embryophyta</taxon>
        <taxon>Tracheophyta</taxon>
        <taxon>Spermatophyta</taxon>
        <taxon>Magnoliopsida</taxon>
        <taxon>eudicotyledons</taxon>
        <taxon>Gunneridae</taxon>
        <taxon>Pentapetalae</taxon>
        <taxon>rosids</taxon>
        <taxon>fabids</taxon>
        <taxon>Fagales</taxon>
        <taxon>Fagaceae</taxon>
        <taxon>Quercus</taxon>
    </lineage>
</organism>
<evidence type="ECO:0000259" key="1">
    <source>
        <dbReference type="Pfam" id="PF23953"/>
    </source>
</evidence>